<accession>A0AA41W7W9</accession>
<comment type="caution">
    <text evidence="6">The sequence shown here is derived from an EMBL/GenBank/DDBJ whole genome shotgun (WGS) entry which is preliminary data.</text>
</comment>
<organism evidence="6 7">
    <name type="scientific">Echinimonas agarilytica</name>
    <dbReference type="NCBI Taxonomy" id="1215918"/>
    <lineage>
        <taxon>Bacteria</taxon>
        <taxon>Pseudomonadati</taxon>
        <taxon>Pseudomonadota</taxon>
        <taxon>Gammaproteobacteria</taxon>
        <taxon>Alteromonadales</taxon>
        <taxon>Echinimonadaceae</taxon>
        <taxon>Echinimonas</taxon>
    </lineage>
</organism>
<dbReference type="Pfam" id="PF04616">
    <property type="entry name" value="Glyco_hydro_43"/>
    <property type="match status" value="1"/>
</dbReference>
<dbReference type="EMBL" id="JAMQGP010000004">
    <property type="protein sequence ID" value="MCM2680263.1"/>
    <property type="molecule type" value="Genomic_DNA"/>
</dbReference>
<dbReference type="InterPro" id="IPR023296">
    <property type="entry name" value="Glyco_hydro_beta-prop_sf"/>
</dbReference>
<gene>
    <name evidence="6" type="ORF">NAF29_11350</name>
</gene>
<dbReference type="PANTHER" id="PTHR42812:SF5">
    <property type="entry name" value="ENDO-ARABINASE"/>
    <property type="match status" value="1"/>
</dbReference>
<name>A0AA41W7W9_9GAMM</name>
<dbReference type="GO" id="GO:0004553">
    <property type="term" value="F:hydrolase activity, hydrolyzing O-glycosyl compounds"/>
    <property type="evidence" value="ECO:0007669"/>
    <property type="project" value="InterPro"/>
</dbReference>
<reference evidence="6 7" key="1">
    <citation type="journal article" date="2013" name="Antonie Van Leeuwenhoek">
        <title>Echinimonas agarilytica gen. nov., sp. nov., a new gammaproteobacterium isolated from the sea urchin Strongylocentrotus intermedius.</title>
        <authorList>
            <person name="Nedashkovskaya O.I."/>
            <person name="Stenkova A.M."/>
            <person name="Zhukova N.V."/>
            <person name="Van Trappen S."/>
            <person name="Lee J.S."/>
            <person name="Kim S.B."/>
        </authorList>
    </citation>
    <scope>NUCLEOTIDE SEQUENCE [LARGE SCALE GENOMIC DNA]</scope>
    <source>
        <strain evidence="6 7">KMM 6351</strain>
    </source>
</reference>
<feature type="site" description="Important for catalytic activity, responsible for pKa modulation of the active site Glu and correct orientation of both the proton donor and substrate" evidence="4">
    <location>
        <position position="175"/>
    </location>
</feature>
<dbReference type="InterPro" id="IPR051795">
    <property type="entry name" value="Glycosyl_Hydrlase_43"/>
</dbReference>
<evidence type="ECO:0000313" key="6">
    <source>
        <dbReference type="EMBL" id="MCM2680263.1"/>
    </source>
</evidence>
<protein>
    <submittedName>
        <fullName evidence="6">Family 43 glycosylhydrolase</fullName>
    </submittedName>
</protein>
<sequence>MIKYLSFLSACALLSGCSVQRDVSSNPIVPQTDYFVYQNPISQGIDPQGLRDCQVLRDGDWWYMTGTAYPHWQRQETTGDETTFNPGVPLYRSKNLTEWEFVNTIVPRGDKTDWYYRRFWAPEIQNIGGKYYALFNAHNRDIGIKGQHPGYAVADNITGPYEVVTKEAPLTHGNDLTFFEDKDGKVWAFWNRGREFGIGFAQIDLATGKFLTEPQSAIRPGKVDWAYNADGSIVQEPNYDGSALKNKIEKFYSWDSIGIEGAYVIENEGTYYLFYSSWTRGYEIGYATASNITGPWTKHDQNPFYGAMNQELAKKRGFEYTGNPENPFDQVGHNEVFTGPDGRLWLSAHGIIPGKNPTLVIDPIWFDANGNLKSSGPTYTEQRVPLK</sequence>
<dbReference type="InterPro" id="IPR006710">
    <property type="entry name" value="Glyco_hydro_43"/>
</dbReference>
<dbReference type="AlphaFoldDB" id="A0AA41W7W9"/>
<dbReference type="SUPFAM" id="SSF75005">
    <property type="entry name" value="Arabinanase/levansucrase/invertase"/>
    <property type="match status" value="1"/>
</dbReference>
<dbReference type="PANTHER" id="PTHR42812">
    <property type="entry name" value="BETA-XYLOSIDASE"/>
    <property type="match status" value="1"/>
</dbReference>
<comment type="similarity">
    <text evidence="1 5">Belongs to the glycosyl hydrolase 43 family.</text>
</comment>
<evidence type="ECO:0000313" key="7">
    <source>
        <dbReference type="Proteomes" id="UP001165393"/>
    </source>
</evidence>
<keyword evidence="3 5" id="KW-0326">Glycosidase</keyword>
<evidence type="ECO:0000256" key="1">
    <source>
        <dbReference type="ARBA" id="ARBA00009865"/>
    </source>
</evidence>
<proteinExistence type="inferred from homology"/>
<dbReference type="Proteomes" id="UP001165393">
    <property type="component" value="Unassembled WGS sequence"/>
</dbReference>
<dbReference type="GO" id="GO:0005975">
    <property type="term" value="P:carbohydrate metabolic process"/>
    <property type="evidence" value="ECO:0007669"/>
    <property type="project" value="InterPro"/>
</dbReference>
<dbReference type="RefSeq" id="WP_251261683.1">
    <property type="nucleotide sequence ID" value="NZ_JAMQGP010000004.1"/>
</dbReference>
<evidence type="ECO:0000256" key="4">
    <source>
        <dbReference type="PIRSR" id="PIRSR606710-2"/>
    </source>
</evidence>
<evidence type="ECO:0000256" key="5">
    <source>
        <dbReference type="RuleBase" id="RU361187"/>
    </source>
</evidence>
<evidence type="ECO:0000256" key="2">
    <source>
        <dbReference type="ARBA" id="ARBA00022801"/>
    </source>
</evidence>
<dbReference type="Gene3D" id="2.115.10.20">
    <property type="entry name" value="Glycosyl hydrolase domain, family 43"/>
    <property type="match status" value="1"/>
</dbReference>
<evidence type="ECO:0000256" key="3">
    <source>
        <dbReference type="ARBA" id="ARBA00023295"/>
    </source>
</evidence>
<keyword evidence="2 5" id="KW-0378">Hydrolase</keyword>
<keyword evidence="7" id="KW-1185">Reference proteome</keyword>
<dbReference type="PROSITE" id="PS51257">
    <property type="entry name" value="PROKAR_LIPOPROTEIN"/>
    <property type="match status" value="1"/>
</dbReference>